<evidence type="ECO:0000313" key="3">
    <source>
        <dbReference type="Proteomes" id="UP000272942"/>
    </source>
</evidence>
<keyword evidence="1" id="KW-0812">Transmembrane</keyword>
<reference evidence="2 3" key="2">
    <citation type="submission" date="2018-11" db="EMBL/GenBank/DDBJ databases">
        <authorList>
            <consortium name="Pathogen Informatics"/>
        </authorList>
    </citation>
    <scope>NUCLEOTIDE SEQUENCE [LARGE SCALE GENOMIC DNA]</scope>
    <source>
        <strain evidence="2 3">Egypt</strain>
    </source>
</reference>
<organism evidence="4">
    <name type="scientific">Echinostoma caproni</name>
    <dbReference type="NCBI Taxonomy" id="27848"/>
    <lineage>
        <taxon>Eukaryota</taxon>
        <taxon>Metazoa</taxon>
        <taxon>Spiralia</taxon>
        <taxon>Lophotrochozoa</taxon>
        <taxon>Platyhelminthes</taxon>
        <taxon>Trematoda</taxon>
        <taxon>Digenea</taxon>
        <taxon>Plagiorchiida</taxon>
        <taxon>Echinostomata</taxon>
        <taxon>Echinostomatoidea</taxon>
        <taxon>Echinostomatidae</taxon>
        <taxon>Echinostoma</taxon>
    </lineage>
</organism>
<feature type="transmembrane region" description="Helical" evidence="1">
    <location>
        <begin position="56"/>
        <end position="79"/>
    </location>
</feature>
<dbReference type="EMBL" id="UZAN01057934">
    <property type="protein sequence ID" value="VDP91850.1"/>
    <property type="molecule type" value="Genomic_DNA"/>
</dbReference>
<proteinExistence type="predicted"/>
<dbReference type="Proteomes" id="UP000272942">
    <property type="component" value="Unassembled WGS sequence"/>
</dbReference>
<keyword evidence="3" id="KW-1185">Reference proteome</keyword>
<protein>
    <submittedName>
        <fullName evidence="4">DNA-directed RNA polymerase</fullName>
    </submittedName>
</protein>
<name>A0A183B5U3_9TREM</name>
<evidence type="ECO:0000313" key="4">
    <source>
        <dbReference type="WBParaSite" id="ECPE_0001461801-mRNA-1"/>
    </source>
</evidence>
<accession>A0A183B5U3</accession>
<evidence type="ECO:0000313" key="2">
    <source>
        <dbReference type="EMBL" id="VDP91850.1"/>
    </source>
</evidence>
<dbReference type="WBParaSite" id="ECPE_0001461801-mRNA-1">
    <property type="protein sequence ID" value="ECPE_0001461801-mRNA-1"/>
    <property type="gene ID" value="ECPE_0001461801"/>
</dbReference>
<dbReference type="AlphaFoldDB" id="A0A183B5U3"/>
<keyword evidence="1" id="KW-1133">Transmembrane helix</keyword>
<gene>
    <name evidence="2" type="ORF">ECPE_LOCUS14578</name>
</gene>
<keyword evidence="1" id="KW-0472">Membrane</keyword>
<evidence type="ECO:0000256" key="1">
    <source>
        <dbReference type="SAM" id="Phobius"/>
    </source>
</evidence>
<reference evidence="4" key="1">
    <citation type="submission" date="2016-06" db="UniProtKB">
        <authorList>
            <consortium name="WormBaseParasite"/>
        </authorList>
    </citation>
    <scope>IDENTIFICATION</scope>
</reference>
<sequence>MLTFLAPGIEVYDSKENLNKLDKVPSLKGSYHFKSTGSSMYLRIPADKWNTLPHHFGFLMIIVGGRTMDVTIIIIIIIVQRDTVKQASVITAKLTMYTNQVIKHKLERDLAYLEGGKEKEHTEYTI</sequence>